<dbReference type="InterPro" id="IPR015967">
    <property type="entry name" value="Rcmb_RecR_Znf"/>
</dbReference>
<dbReference type="EMBL" id="VIWO01000001">
    <property type="protein sequence ID" value="TWF44531.1"/>
    <property type="molecule type" value="Genomic_DNA"/>
</dbReference>
<reference evidence="9 10" key="1">
    <citation type="submission" date="2019-06" db="EMBL/GenBank/DDBJ databases">
        <title>Sorghum-associated microbial communities from plants grown in Nebraska, USA.</title>
        <authorList>
            <person name="Schachtman D."/>
        </authorList>
    </citation>
    <scope>NUCLEOTIDE SEQUENCE [LARGE SCALE GENOMIC DNA]</scope>
    <source>
        <strain evidence="9 10">1209</strain>
    </source>
</reference>
<evidence type="ECO:0000256" key="5">
    <source>
        <dbReference type="ARBA" id="ARBA00023172"/>
    </source>
</evidence>
<dbReference type="HAMAP" id="MF_00017">
    <property type="entry name" value="RecR"/>
    <property type="match status" value="1"/>
</dbReference>
<dbReference type="PANTHER" id="PTHR30446:SF0">
    <property type="entry name" value="RECOMBINATION PROTEIN RECR"/>
    <property type="match status" value="1"/>
</dbReference>
<dbReference type="PROSITE" id="PS50880">
    <property type="entry name" value="TOPRIM"/>
    <property type="match status" value="1"/>
</dbReference>
<keyword evidence="10" id="KW-1185">Reference proteome</keyword>
<evidence type="ECO:0000256" key="1">
    <source>
        <dbReference type="ARBA" id="ARBA00022723"/>
    </source>
</evidence>
<protein>
    <recommendedName>
        <fullName evidence="7">Recombination protein RecR</fullName>
    </recommendedName>
</protein>
<organism evidence="9 10">
    <name type="scientific">Chitinophaga polysaccharea</name>
    <dbReference type="NCBI Taxonomy" id="1293035"/>
    <lineage>
        <taxon>Bacteria</taxon>
        <taxon>Pseudomonadati</taxon>
        <taxon>Bacteroidota</taxon>
        <taxon>Chitinophagia</taxon>
        <taxon>Chitinophagales</taxon>
        <taxon>Chitinophagaceae</taxon>
        <taxon>Chitinophaga</taxon>
    </lineage>
</organism>
<dbReference type="NCBIfam" id="TIGR00615">
    <property type="entry name" value="recR"/>
    <property type="match status" value="1"/>
</dbReference>
<keyword evidence="3 7" id="KW-0863">Zinc-finger</keyword>
<dbReference type="Gene3D" id="3.40.1360.10">
    <property type="match status" value="1"/>
</dbReference>
<evidence type="ECO:0000256" key="3">
    <source>
        <dbReference type="ARBA" id="ARBA00022771"/>
    </source>
</evidence>
<accession>A0A561Q2D6</accession>
<evidence type="ECO:0000256" key="2">
    <source>
        <dbReference type="ARBA" id="ARBA00022763"/>
    </source>
</evidence>
<evidence type="ECO:0000256" key="6">
    <source>
        <dbReference type="ARBA" id="ARBA00023204"/>
    </source>
</evidence>
<dbReference type="InterPro" id="IPR006171">
    <property type="entry name" value="TOPRIM_dom"/>
</dbReference>
<dbReference type="Gene3D" id="3.30.60.80">
    <property type="match status" value="1"/>
</dbReference>
<dbReference type="Pfam" id="PF21175">
    <property type="entry name" value="RecR_C"/>
    <property type="match status" value="1"/>
</dbReference>
<dbReference type="CDD" id="cd01025">
    <property type="entry name" value="TOPRIM_recR"/>
    <property type="match status" value="1"/>
</dbReference>
<dbReference type="GO" id="GO:0003677">
    <property type="term" value="F:DNA binding"/>
    <property type="evidence" value="ECO:0007669"/>
    <property type="project" value="UniProtKB-UniRule"/>
</dbReference>
<dbReference type="AlphaFoldDB" id="A0A561Q2D6"/>
<comment type="function">
    <text evidence="7">May play a role in DNA repair. It seems to be involved in an RecBC-independent recombinational process of DNA repair. It may act with RecF and RecO.</text>
</comment>
<dbReference type="Pfam" id="PF02132">
    <property type="entry name" value="RecR_ZnF"/>
    <property type="match status" value="1"/>
</dbReference>
<feature type="zinc finger region" description="C4-type" evidence="7">
    <location>
        <begin position="76"/>
        <end position="91"/>
    </location>
</feature>
<evidence type="ECO:0000259" key="8">
    <source>
        <dbReference type="PROSITE" id="PS50880"/>
    </source>
</evidence>
<dbReference type="GO" id="GO:0006310">
    <property type="term" value="P:DNA recombination"/>
    <property type="evidence" value="ECO:0007669"/>
    <property type="project" value="UniProtKB-UniRule"/>
</dbReference>
<comment type="similarity">
    <text evidence="7">Belongs to the RecR family.</text>
</comment>
<keyword evidence="1 7" id="KW-0479">Metal-binding</keyword>
<evidence type="ECO:0000313" key="9">
    <source>
        <dbReference type="EMBL" id="TWF44531.1"/>
    </source>
</evidence>
<dbReference type="GO" id="GO:0008270">
    <property type="term" value="F:zinc ion binding"/>
    <property type="evidence" value="ECO:0007669"/>
    <property type="project" value="UniProtKB-KW"/>
</dbReference>
<keyword evidence="4 7" id="KW-0862">Zinc</keyword>
<evidence type="ECO:0000313" key="10">
    <source>
        <dbReference type="Proteomes" id="UP000320811"/>
    </source>
</evidence>
<name>A0A561Q2D6_9BACT</name>
<dbReference type="SUPFAM" id="SSF111304">
    <property type="entry name" value="Recombination protein RecR"/>
    <property type="match status" value="1"/>
</dbReference>
<dbReference type="GO" id="GO:0006281">
    <property type="term" value="P:DNA repair"/>
    <property type="evidence" value="ECO:0007669"/>
    <property type="project" value="UniProtKB-UniRule"/>
</dbReference>
<dbReference type="InterPro" id="IPR023627">
    <property type="entry name" value="Rcmb_RecR"/>
</dbReference>
<dbReference type="Pfam" id="PF21176">
    <property type="entry name" value="RecR_HhH"/>
    <property type="match status" value="1"/>
</dbReference>
<dbReference type="PROSITE" id="PS01300">
    <property type="entry name" value="RECR"/>
    <property type="match status" value="1"/>
</dbReference>
<feature type="domain" description="Toprim" evidence="8">
    <location>
        <begin position="99"/>
        <end position="194"/>
    </location>
</feature>
<keyword evidence="2 7" id="KW-0227">DNA damage</keyword>
<evidence type="ECO:0000256" key="4">
    <source>
        <dbReference type="ARBA" id="ARBA00022833"/>
    </source>
</evidence>
<comment type="caution">
    <text evidence="9">The sequence shown here is derived from an EMBL/GenBank/DDBJ whole genome shotgun (WGS) entry which is preliminary data.</text>
</comment>
<dbReference type="SMART" id="SM00493">
    <property type="entry name" value="TOPRIM"/>
    <property type="match status" value="1"/>
</dbReference>
<dbReference type="Gene3D" id="6.10.250.240">
    <property type="match status" value="1"/>
</dbReference>
<dbReference type="InterPro" id="IPR000093">
    <property type="entry name" value="DNA_Rcmb_RecR"/>
</dbReference>
<dbReference type="PANTHER" id="PTHR30446">
    <property type="entry name" value="RECOMBINATION PROTEIN RECR"/>
    <property type="match status" value="1"/>
</dbReference>
<evidence type="ECO:0000256" key="7">
    <source>
        <dbReference type="HAMAP-Rule" id="MF_00017"/>
    </source>
</evidence>
<dbReference type="Pfam" id="PF13662">
    <property type="entry name" value="Toprim_4"/>
    <property type="match status" value="1"/>
</dbReference>
<proteinExistence type="inferred from homology"/>
<keyword evidence="6 7" id="KW-0234">DNA repair</keyword>
<dbReference type="Gene3D" id="1.10.8.420">
    <property type="entry name" value="RecR Domain 1"/>
    <property type="match status" value="1"/>
</dbReference>
<dbReference type="InterPro" id="IPR034137">
    <property type="entry name" value="TOPRIM_RecR"/>
</dbReference>
<keyword evidence="5 7" id="KW-0233">DNA recombination</keyword>
<sequence length="224" mass="24828">MAEGALLFPPLQYSYLCTMIFSSALIENAVNEFAKLPGIGKKTALRLVLHLLKQETAQVEQFGDAIARMRQQIQFCKVCHNVSDAEVCSICSSHSRQKQVVCVVESIRDVMAIENTQQFNGLYHVLGGIISPIDGIGPDQLNIHSLVERVQHQGVEEVIMAVSPTIEGDTTIYYLSKKLRAFPVKITTIARGIAFGGELEYADEMTLARSISNRLPLESYVQNK</sequence>
<gene>
    <name evidence="7" type="primary">recR</name>
    <name evidence="9" type="ORF">FHW36_101451</name>
</gene>
<dbReference type="Proteomes" id="UP000320811">
    <property type="component" value="Unassembled WGS sequence"/>
</dbReference>